<gene>
    <name evidence="5" type="ORF">SAMN04489758_1635</name>
</gene>
<dbReference type="PANTHER" id="PTHR30349">
    <property type="entry name" value="PHAGE INTEGRASE-RELATED"/>
    <property type="match status" value="1"/>
</dbReference>
<evidence type="ECO:0000256" key="2">
    <source>
        <dbReference type="ARBA" id="ARBA00023125"/>
    </source>
</evidence>
<evidence type="ECO:0000313" key="5">
    <source>
        <dbReference type="EMBL" id="SET88054.1"/>
    </source>
</evidence>
<name>A0A1I0HW39_9FIRM</name>
<sequence>MVNCMNKFKSQLSTNIESFLMFKHSVGASYQTGEYYLHNFDKYNLVNGNYDYLDKKVVENWVQQLKERTHSQDMGYMSYIREFGRYLNSIDNKSYILCDKYKSVRYKANVYLFSNEELHKFFQQIELYKGCASTLKESLILPAIFRFLYYFGARCKEARVLETKDVHLDLGYIDIIGSKAHRDRRLFISKESKAYFEKYDSLMNNIIPNRKYYFSDKIDKYYSSNSISLYFNKIWDLAGLRKETEIKPRAYDLRHHFACENLLKWSANGENVFAKLPYLMTYMGHSNLESTYYYLHLIPDFFPKYNQLSSSSNELIPEVDEYEV</sequence>
<organism evidence="5 6">
    <name type="scientific">Thomasclavelia cocleata</name>
    <dbReference type="NCBI Taxonomy" id="69824"/>
    <lineage>
        <taxon>Bacteria</taxon>
        <taxon>Bacillati</taxon>
        <taxon>Bacillota</taxon>
        <taxon>Erysipelotrichia</taxon>
        <taxon>Erysipelotrichales</taxon>
        <taxon>Coprobacillaceae</taxon>
        <taxon>Thomasclavelia</taxon>
    </lineage>
</organism>
<dbReference type="InterPro" id="IPR002104">
    <property type="entry name" value="Integrase_catalytic"/>
</dbReference>
<keyword evidence="3" id="KW-0233">DNA recombination</keyword>
<dbReference type="SUPFAM" id="SSF56349">
    <property type="entry name" value="DNA breaking-rejoining enzymes"/>
    <property type="match status" value="1"/>
</dbReference>
<dbReference type="InterPro" id="IPR050090">
    <property type="entry name" value="Tyrosine_recombinase_XerCD"/>
</dbReference>
<evidence type="ECO:0000256" key="1">
    <source>
        <dbReference type="ARBA" id="ARBA00008857"/>
    </source>
</evidence>
<dbReference type="Gene3D" id="1.10.443.10">
    <property type="entry name" value="Intergrase catalytic core"/>
    <property type="match status" value="1"/>
</dbReference>
<dbReference type="GO" id="GO:0003677">
    <property type="term" value="F:DNA binding"/>
    <property type="evidence" value="ECO:0007669"/>
    <property type="project" value="UniProtKB-KW"/>
</dbReference>
<evidence type="ECO:0000313" key="6">
    <source>
        <dbReference type="Proteomes" id="UP000198558"/>
    </source>
</evidence>
<dbReference type="PROSITE" id="PS51898">
    <property type="entry name" value="TYR_RECOMBINASE"/>
    <property type="match status" value="1"/>
</dbReference>
<dbReference type="Pfam" id="PF00589">
    <property type="entry name" value="Phage_integrase"/>
    <property type="match status" value="1"/>
</dbReference>
<comment type="similarity">
    <text evidence="1">Belongs to the 'phage' integrase family.</text>
</comment>
<dbReference type="InterPro" id="IPR011010">
    <property type="entry name" value="DNA_brk_join_enz"/>
</dbReference>
<dbReference type="GO" id="GO:0006310">
    <property type="term" value="P:DNA recombination"/>
    <property type="evidence" value="ECO:0007669"/>
    <property type="project" value="UniProtKB-KW"/>
</dbReference>
<reference evidence="6" key="1">
    <citation type="submission" date="2016-10" db="EMBL/GenBank/DDBJ databases">
        <authorList>
            <person name="Varghese N."/>
            <person name="Submissions S."/>
        </authorList>
    </citation>
    <scope>NUCLEOTIDE SEQUENCE [LARGE SCALE GENOMIC DNA]</scope>
    <source>
        <strain evidence="6">DSM 1551</strain>
    </source>
</reference>
<dbReference type="PANTHER" id="PTHR30349:SF41">
    <property type="entry name" value="INTEGRASE_RECOMBINASE PROTEIN MJ0367-RELATED"/>
    <property type="match status" value="1"/>
</dbReference>
<accession>A0A1I0HW39</accession>
<dbReference type="InterPro" id="IPR013762">
    <property type="entry name" value="Integrase-like_cat_sf"/>
</dbReference>
<evidence type="ECO:0000256" key="3">
    <source>
        <dbReference type="ARBA" id="ARBA00023172"/>
    </source>
</evidence>
<proteinExistence type="inferred from homology"/>
<dbReference type="GO" id="GO:0015074">
    <property type="term" value="P:DNA integration"/>
    <property type="evidence" value="ECO:0007669"/>
    <property type="project" value="InterPro"/>
</dbReference>
<keyword evidence="6" id="KW-1185">Reference proteome</keyword>
<dbReference type="EMBL" id="FOIN01000063">
    <property type="protein sequence ID" value="SET88054.1"/>
    <property type="molecule type" value="Genomic_DNA"/>
</dbReference>
<protein>
    <submittedName>
        <fullName evidence="5">Site-specific recombinase XerD</fullName>
    </submittedName>
</protein>
<dbReference type="Proteomes" id="UP000198558">
    <property type="component" value="Unassembled WGS sequence"/>
</dbReference>
<evidence type="ECO:0000259" key="4">
    <source>
        <dbReference type="PROSITE" id="PS51898"/>
    </source>
</evidence>
<feature type="domain" description="Tyr recombinase" evidence="4">
    <location>
        <begin position="108"/>
        <end position="309"/>
    </location>
</feature>
<dbReference type="AlphaFoldDB" id="A0A1I0HW39"/>
<keyword evidence="2" id="KW-0238">DNA-binding</keyword>